<organism evidence="1 2">
    <name type="scientific">Prorocentrum cordatum</name>
    <dbReference type="NCBI Taxonomy" id="2364126"/>
    <lineage>
        <taxon>Eukaryota</taxon>
        <taxon>Sar</taxon>
        <taxon>Alveolata</taxon>
        <taxon>Dinophyceae</taxon>
        <taxon>Prorocentrales</taxon>
        <taxon>Prorocentraceae</taxon>
        <taxon>Prorocentrum</taxon>
    </lineage>
</organism>
<feature type="non-terminal residue" evidence="1">
    <location>
        <position position="1"/>
    </location>
</feature>
<evidence type="ECO:0000313" key="1">
    <source>
        <dbReference type="EMBL" id="CAK0847448.1"/>
    </source>
</evidence>
<reference evidence="1" key="1">
    <citation type="submission" date="2023-10" db="EMBL/GenBank/DDBJ databases">
        <authorList>
            <person name="Chen Y."/>
            <person name="Shah S."/>
            <person name="Dougan E. K."/>
            <person name="Thang M."/>
            <person name="Chan C."/>
        </authorList>
    </citation>
    <scope>NUCLEOTIDE SEQUENCE [LARGE SCALE GENOMIC DNA]</scope>
</reference>
<evidence type="ECO:0000313" key="2">
    <source>
        <dbReference type="Proteomes" id="UP001189429"/>
    </source>
</evidence>
<comment type="caution">
    <text evidence="1">The sequence shown here is derived from an EMBL/GenBank/DDBJ whole genome shotgun (WGS) entry which is preliminary data.</text>
</comment>
<gene>
    <name evidence="1" type="ORF">PCOR1329_LOCUS40646</name>
</gene>
<dbReference type="Proteomes" id="UP001189429">
    <property type="component" value="Unassembled WGS sequence"/>
</dbReference>
<accession>A0ABN9TN28</accession>
<keyword evidence="2" id="KW-1185">Reference proteome</keyword>
<name>A0ABN9TN28_9DINO</name>
<sequence length="290" mass="31613">GKYGTRTRSSSTVRVRAPLGSRIRGDPFSSPTPRRCAAPADRRLPEAFAPVLSTRNGLFRSERWLRYAGKYGTRTRSSSTVRVRAPLGSRIRGDPFSSPTPRRCAGGLTASGMPQYKDAVFIEIWRHLKSLRTHQAHLSTLNSPASNGYGVRRAWGDLQANLREERMKKGVGMKAVIAERPDLFILSASETGHPVVGLTPAGQAANPDDGLDAVRQLAASMPALTAETPTTGPAGRSGADQMLEDEVCWMRRGRWIWVVADVDPNGAIWIGQALAEYVWELLGDAVHWGG</sequence>
<protein>
    <submittedName>
        <fullName evidence="1">Uncharacterized protein</fullName>
    </submittedName>
</protein>
<dbReference type="EMBL" id="CAUYUJ010014901">
    <property type="protein sequence ID" value="CAK0847448.1"/>
    <property type="molecule type" value="Genomic_DNA"/>
</dbReference>
<proteinExistence type="predicted"/>